<dbReference type="RefSeq" id="WP_305747915.1">
    <property type="nucleotide sequence ID" value="NZ_JAUZEE010000001.1"/>
</dbReference>
<name>A0ABT9FYQ6_LEPDI</name>
<dbReference type="SUPFAM" id="SSF52540">
    <property type="entry name" value="P-loop containing nucleoside triphosphate hydrolases"/>
    <property type="match status" value="1"/>
</dbReference>
<evidence type="ECO:0000256" key="5">
    <source>
        <dbReference type="ARBA" id="ARBA00022840"/>
    </source>
</evidence>
<keyword evidence="4" id="KW-0547">Nucleotide-binding</keyword>
<dbReference type="SUPFAM" id="SSF50331">
    <property type="entry name" value="MOP-like"/>
    <property type="match status" value="1"/>
</dbReference>
<proteinExistence type="predicted"/>
<keyword evidence="3" id="KW-0997">Cell inner membrane</keyword>
<dbReference type="InterPro" id="IPR017871">
    <property type="entry name" value="ABC_transporter-like_CS"/>
</dbReference>
<dbReference type="Pfam" id="PF00005">
    <property type="entry name" value="ABC_tran"/>
    <property type="match status" value="1"/>
</dbReference>
<dbReference type="InterPro" id="IPR003593">
    <property type="entry name" value="AAA+_ATPase"/>
</dbReference>
<dbReference type="CDD" id="cd03301">
    <property type="entry name" value="ABC_MalK_N"/>
    <property type="match status" value="1"/>
</dbReference>
<dbReference type="Gene3D" id="2.40.50.100">
    <property type="match status" value="1"/>
</dbReference>
<evidence type="ECO:0000256" key="2">
    <source>
        <dbReference type="ARBA" id="ARBA00022475"/>
    </source>
</evidence>
<dbReference type="PROSITE" id="PS00211">
    <property type="entry name" value="ABC_TRANSPORTER_1"/>
    <property type="match status" value="1"/>
</dbReference>
<dbReference type="InterPro" id="IPR012340">
    <property type="entry name" value="NA-bd_OB-fold"/>
</dbReference>
<dbReference type="PANTHER" id="PTHR43875:SF3">
    <property type="entry name" value="MALTOSE_MALTODEXTRIN IMPORT ATP-BINDING PROTEIN MALK"/>
    <property type="match status" value="1"/>
</dbReference>
<evidence type="ECO:0000256" key="4">
    <source>
        <dbReference type="ARBA" id="ARBA00022741"/>
    </source>
</evidence>
<dbReference type="PANTHER" id="PTHR43875">
    <property type="entry name" value="MALTODEXTRIN IMPORT ATP-BINDING PROTEIN MSMX"/>
    <property type="match status" value="1"/>
</dbReference>
<protein>
    <submittedName>
        <fullName evidence="8">Sn-glycerol-3-phosphate ABC transporter ATP-binding protein UgpC</fullName>
    </submittedName>
</protein>
<dbReference type="NCBIfam" id="NF008653">
    <property type="entry name" value="PRK11650.1"/>
    <property type="match status" value="1"/>
</dbReference>
<evidence type="ECO:0000256" key="6">
    <source>
        <dbReference type="ARBA" id="ARBA00023136"/>
    </source>
</evidence>
<accession>A0ABT9FYQ6</accession>
<comment type="caution">
    <text evidence="8">The sequence shown here is derived from an EMBL/GenBank/DDBJ whole genome shotgun (WGS) entry which is preliminary data.</text>
</comment>
<dbReference type="InterPro" id="IPR040582">
    <property type="entry name" value="OB_MalK-like"/>
</dbReference>
<gene>
    <name evidence="8" type="primary">ugpC</name>
    <name evidence="8" type="ORF">Q8X39_01800</name>
</gene>
<dbReference type="InterPro" id="IPR015855">
    <property type="entry name" value="ABC_transpr_MalK-like"/>
</dbReference>
<evidence type="ECO:0000259" key="7">
    <source>
        <dbReference type="PROSITE" id="PS50893"/>
    </source>
</evidence>
<evidence type="ECO:0000256" key="1">
    <source>
        <dbReference type="ARBA" id="ARBA00022448"/>
    </source>
</evidence>
<dbReference type="EMBL" id="JAUZEE010000001">
    <property type="protein sequence ID" value="MDP4299356.1"/>
    <property type="molecule type" value="Genomic_DNA"/>
</dbReference>
<dbReference type="Pfam" id="PF17912">
    <property type="entry name" value="OB_MalK"/>
    <property type="match status" value="1"/>
</dbReference>
<keyword evidence="2" id="KW-1003">Cell membrane</keyword>
<dbReference type="Gene3D" id="3.40.50.300">
    <property type="entry name" value="P-loop containing nucleotide triphosphate hydrolases"/>
    <property type="match status" value="1"/>
</dbReference>
<keyword evidence="1" id="KW-0813">Transport</keyword>
<keyword evidence="9" id="KW-1185">Reference proteome</keyword>
<dbReference type="Gene3D" id="2.40.50.140">
    <property type="entry name" value="Nucleic acid-binding proteins"/>
    <property type="match status" value="1"/>
</dbReference>
<dbReference type="InterPro" id="IPR008995">
    <property type="entry name" value="Mo/tungstate-bd_C_term_dom"/>
</dbReference>
<dbReference type="SMART" id="SM00382">
    <property type="entry name" value="AAA"/>
    <property type="match status" value="1"/>
</dbReference>
<dbReference type="InterPro" id="IPR027417">
    <property type="entry name" value="P-loop_NTPase"/>
</dbReference>
<organism evidence="8 9">
    <name type="scientific">Leptothrix discophora</name>
    <dbReference type="NCBI Taxonomy" id="89"/>
    <lineage>
        <taxon>Bacteria</taxon>
        <taxon>Pseudomonadati</taxon>
        <taxon>Pseudomonadota</taxon>
        <taxon>Betaproteobacteria</taxon>
        <taxon>Burkholderiales</taxon>
        <taxon>Sphaerotilaceae</taxon>
        <taxon>Leptothrix</taxon>
    </lineage>
</organism>
<keyword evidence="6" id="KW-0472">Membrane</keyword>
<dbReference type="PROSITE" id="PS50893">
    <property type="entry name" value="ABC_TRANSPORTER_2"/>
    <property type="match status" value="1"/>
</dbReference>
<feature type="domain" description="ABC transporter" evidence="7">
    <location>
        <begin position="4"/>
        <end position="243"/>
    </location>
</feature>
<dbReference type="Proteomes" id="UP001235760">
    <property type="component" value="Unassembled WGS sequence"/>
</dbReference>
<evidence type="ECO:0000256" key="3">
    <source>
        <dbReference type="ARBA" id="ARBA00022519"/>
    </source>
</evidence>
<reference evidence="8 9" key="1">
    <citation type="submission" date="2023-08" db="EMBL/GenBank/DDBJ databases">
        <authorList>
            <person name="Roldan D.M."/>
            <person name="Menes R.J."/>
        </authorList>
    </citation>
    <scope>NUCLEOTIDE SEQUENCE [LARGE SCALE GENOMIC DNA]</scope>
    <source>
        <strain evidence="8 9">CCM 2812</strain>
    </source>
</reference>
<dbReference type="GO" id="GO:0005524">
    <property type="term" value="F:ATP binding"/>
    <property type="evidence" value="ECO:0007669"/>
    <property type="project" value="UniProtKB-KW"/>
</dbReference>
<dbReference type="InterPro" id="IPR003439">
    <property type="entry name" value="ABC_transporter-like_ATP-bd"/>
</dbReference>
<dbReference type="InterPro" id="IPR047641">
    <property type="entry name" value="ABC_transpr_MalK/UgpC-like"/>
</dbReference>
<evidence type="ECO:0000313" key="8">
    <source>
        <dbReference type="EMBL" id="MDP4299356.1"/>
    </source>
</evidence>
<evidence type="ECO:0000313" key="9">
    <source>
        <dbReference type="Proteomes" id="UP001235760"/>
    </source>
</evidence>
<keyword evidence="5 8" id="KW-0067">ATP-binding</keyword>
<sequence>MASIELKNVFKAYGDLPPVIREVDLQIAQGEFCVFVGPSGCGKSTLLRMIAGLEDITAGELRIGGALMNEVPPAHRGVAMVFQTYALFPHMSVYENMAFGLGLAKVDKKVIDEKVRAAAKVLQLDHLLERKPKALSGGQRQRVAIGRAIVREPGVFLFDEPLSNLDAALRVQTRFEIAKLHRDFGRASTVYVTHDQVEAMTLADRILLLNTGEAVQREGSVAQCGSPLALYHRPRNLFVAGFIGSPKMNFLKGTLVSAGPASARVRVNGSNEELEASVDARSLQPGTPVTLGIRPEHTELGTGTQHIVRPVQWQERLGESTFLYLDAGDGEHSLAAGGDALVAKAPGHAHAVAGHRIALAMPASAIHLFDPQGHALPRLIADTDLLLPQAA</sequence>